<comment type="subcellular location">
    <subcellularLocation>
        <location evidence="1">Cell membrane</location>
        <topology evidence="1">Multi-pass membrane protein</topology>
    </subcellularLocation>
</comment>
<feature type="transmembrane region" description="Helical" evidence="7">
    <location>
        <begin position="538"/>
        <end position="557"/>
    </location>
</feature>
<evidence type="ECO:0000259" key="9">
    <source>
        <dbReference type="Pfam" id="PF13567"/>
    </source>
</evidence>
<dbReference type="PANTHER" id="PTHR30619:SF1">
    <property type="entry name" value="RECOMBINATION PROTEIN 2"/>
    <property type="match status" value="1"/>
</dbReference>
<name>A0A562TJE7_9HYPH</name>
<dbReference type="AlphaFoldDB" id="A0A562TJE7"/>
<dbReference type="GO" id="GO:0005886">
    <property type="term" value="C:plasma membrane"/>
    <property type="evidence" value="ECO:0007669"/>
    <property type="project" value="UniProtKB-SubCell"/>
</dbReference>
<keyword evidence="4 7" id="KW-1133">Transmembrane helix</keyword>
<feature type="transmembrane region" description="Helical" evidence="7">
    <location>
        <begin position="597"/>
        <end position="614"/>
    </location>
</feature>
<dbReference type="InterPro" id="IPR004477">
    <property type="entry name" value="ComEC_N"/>
</dbReference>
<feature type="transmembrane region" description="Helical" evidence="7">
    <location>
        <begin position="404"/>
        <end position="423"/>
    </location>
</feature>
<dbReference type="NCBIfam" id="TIGR00360">
    <property type="entry name" value="ComEC_N-term"/>
    <property type="match status" value="1"/>
</dbReference>
<feature type="transmembrane region" description="Helical" evidence="7">
    <location>
        <begin position="80"/>
        <end position="98"/>
    </location>
</feature>
<evidence type="ECO:0000256" key="1">
    <source>
        <dbReference type="ARBA" id="ARBA00004651"/>
    </source>
</evidence>
<feature type="transmembrane region" description="Helical" evidence="7">
    <location>
        <begin position="569"/>
        <end position="590"/>
    </location>
</feature>
<comment type="caution">
    <text evidence="10">The sequence shown here is derived from an EMBL/GenBank/DDBJ whole genome shotgun (WGS) entry which is preliminary data.</text>
</comment>
<dbReference type="Proteomes" id="UP000320593">
    <property type="component" value="Unassembled WGS sequence"/>
</dbReference>
<evidence type="ECO:0000256" key="6">
    <source>
        <dbReference type="SAM" id="MobiDB-lite"/>
    </source>
</evidence>
<evidence type="ECO:0000313" key="10">
    <source>
        <dbReference type="EMBL" id="TWI92860.1"/>
    </source>
</evidence>
<protein>
    <submittedName>
        <fullName evidence="10">Competence protein ComEC</fullName>
    </submittedName>
</protein>
<gene>
    <name evidence="10" type="ORF">JM93_00412</name>
</gene>
<keyword evidence="11" id="KW-1185">Reference proteome</keyword>
<accession>A0A562TJE7</accession>
<evidence type="ECO:0000256" key="5">
    <source>
        <dbReference type="ARBA" id="ARBA00023136"/>
    </source>
</evidence>
<dbReference type="PANTHER" id="PTHR30619">
    <property type="entry name" value="DNA INTERNALIZATION/COMPETENCE PROTEIN COMEC/REC2"/>
    <property type="match status" value="1"/>
</dbReference>
<sequence length="809" mass="84961">MERQGPSGPAPPDQVKQRSEMPPEKTAAPSGIRSPEAPLQLFLTARRSRFGAAQAPRAGLFKSVTRRILADLGQLWEQNRLLWCVLAFAAGITAYVLLPQEPNTLAVVALSGAVIALTVKQHRRGTLAAWALVLCAILCGVTAMTVRTALVDAPRLTEPVIGSGTGTVARAESTRRGQRWIVDKLSWDNTRRSDLPRRIRLSVPDTSQAGPGDRIRFRARLFPPAGPVRPGGYDFSFRAYFQGLGATGFSFGPPDILDPAQTTLSIRRLIDNGRQEIAAQIRALLPAGDASALVVALLVGDRSGLSEEGEEALRAAGLAHVLAISGLHMALFAGGAFAAVLFLLSFSERAALSLPTHRIAACVALVAAIVYLGLSGASVATQRSFIMIALVFLGILTGRRGLTLRSVALAGLALLVLGPERLFYPGFQMSFAAVLCLVAVYEGWVAKPDKRVHRQPRRGVPLHIASKTGTWIGGLLITSLVAGAATGFIGAYHFGRVAPMGLAGNMLGMPVFSLLVMPAGVLALVLMPFGLASLPLSLMAWALDLLLAIAAWTASLSETAIGFGGEGQVVPPSAMATGVAVAALFSGLLLKGPLKGVALLPAALAAALFVAARPPDITISERGKLLAAYDRHGVLKVNARRSSFGAQAMLEQAGLGEREFAHHKMAADQIRCDDKGCVVHAFAAERGPGLGAAPLAIALPASPSALLADCRFADVIVTDLVAPADCEAALVLDGPKRKLFGAVSIWLEPPRQPAARPDGLTGTSAGLAKVGQFQTKTSESAETRNAAGPKPVIIRVKTARSAPPRPWHR</sequence>
<evidence type="ECO:0000256" key="4">
    <source>
        <dbReference type="ARBA" id="ARBA00022989"/>
    </source>
</evidence>
<dbReference type="Pfam" id="PF13567">
    <property type="entry name" value="DUF4131"/>
    <property type="match status" value="1"/>
</dbReference>
<feature type="region of interest" description="Disordered" evidence="6">
    <location>
        <begin position="772"/>
        <end position="809"/>
    </location>
</feature>
<feature type="transmembrane region" description="Helical" evidence="7">
    <location>
        <begin position="429"/>
        <end position="447"/>
    </location>
</feature>
<dbReference type="InterPro" id="IPR052159">
    <property type="entry name" value="Competence_DNA_uptake"/>
</dbReference>
<organism evidence="10 11">
    <name type="scientific">Roseibium hamelinense</name>
    <dbReference type="NCBI Taxonomy" id="150831"/>
    <lineage>
        <taxon>Bacteria</taxon>
        <taxon>Pseudomonadati</taxon>
        <taxon>Pseudomonadota</taxon>
        <taxon>Alphaproteobacteria</taxon>
        <taxon>Hyphomicrobiales</taxon>
        <taxon>Stappiaceae</taxon>
        <taxon>Roseibium</taxon>
    </lineage>
</organism>
<keyword evidence="3 7" id="KW-0812">Transmembrane</keyword>
<feature type="transmembrane region" description="Helical" evidence="7">
    <location>
        <begin position="319"/>
        <end position="344"/>
    </location>
</feature>
<feature type="transmembrane region" description="Helical" evidence="7">
    <location>
        <begin position="468"/>
        <end position="494"/>
    </location>
</feature>
<proteinExistence type="predicted"/>
<feature type="region of interest" description="Disordered" evidence="6">
    <location>
        <begin position="1"/>
        <end position="33"/>
    </location>
</feature>
<dbReference type="EMBL" id="VLLF01000001">
    <property type="protein sequence ID" value="TWI92860.1"/>
    <property type="molecule type" value="Genomic_DNA"/>
</dbReference>
<evidence type="ECO:0000256" key="2">
    <source>
        <dbReference type="ARBA" id="ARBA00022475"/>
    </source>
</evidence>
<keyword evidence="5 7" id="KW-0472">Membrane</keyword>
<dbReference type="Pfam" id="PF03772">
    <property type="entry name" value="Competence"/>
    <property type="match status" value="1"/>
</dbReference>
<feature type="domain" description="DUF4131" evidence="9">
    <location>
        <begin position="105"/>
        <end position="254"/>
    </location>
</feature>
<dbReference type="InterPro" id="IPR025405">
    <property type="entry name" value="DUF4131"/>
</dbReference>
<feature type="domain" description="ComEC/Rec2-related protein" evidence="8">
    <location>
        <begin position="297"/>
        <end position="583"/>
    </location>
</feature>
<evidence type="ECO:0000313" key="11">
    <source>
        <dbReference type="Proteomes" id="UP000320593"/>
    </source>
</evidence>
<feature type="transmembrane region" description="Helical" evidence="7">
    <location>
        <begin position="506"/>
        <end position="526"/>
    </location>
</feature>
<reference evidence="10 11" key="1">
    <citation type="submission" date="2019-07" db="EMBL/GenBank/DDBJ databases">
        <title>Genomic Encyclopedia of Archaeal and Bacterial Type Strains, Phase II (KMG-II): from individual species to whole genera.</title>
        <authorList>
            <person name="Goeker M."/>
        </authorList>
    </citation>
    <scope>NUCLEOTIDE SEQUENCE [LARGE SCALE GENOMIC DNA]</scope>
    <source>
        <strain evidence="10 11">ATCC BAA-252</strain>
    </source>
</reference>
<keyword evidence="2" id="KW-1003">Cell membrane</keyword>
<evidence type="ECO:0000259" key="8">
    <source>
        <dbReference type="Pfam" id="PF03772"/>
    </source>
</evidence>
<feature type="transmembrane region" description="Helical" evidence="7">
    <location>
        <begin position="356"/>
        <end position="374"/>
    </location>
</feature>
<evidence type="ECO:0000256" key="3">
    <source>
        <dbReference type="ARBA" id="ARBA00022692"/>
    </source>
</evidence>
<feature type="transmembrane region" description="Helical" evidence="7">
    <location>
        <begin position="127"/>
        <end position="146"/>
    </location>
</feature>
<evidence type="ECO:0000256" key="7">
    <source>
        <dbReference type="SAM" id="Phobius"/>
    </source>
</evidence>